<dbReference type="Proteomes" id="UP001600165">
    <property type="component" value="Unassembled WGS sequence"/>
</dbReference>
<sequence length="107" mass="11654">MARYTNLFTSAGSVPTLRQSLAETLRACDLNLVYETADYLVAKEKPGQVSFAKLTTVEVLINPPLAGQSEARVNLVVKNEELPLHADNHCQQVFEAVNQAIVLAQAS</sequence>
<comment type="caution">
    <text evidence="1">The sequence shown here is derived from an EMBL/GenBank/DDBJ whole genome shotgun (WGS) entry which is preliminary data.</text>
</comment>
<protein>
    <submittedName>
        <fullName evidence="1">Uncharacterized protein</fullName>
    </submittedName>
</protein>
<reference evidence="1 2" key="1">
    <citation type="submission" date="2024-10" db="EMBL/GenBank/DDBJ databases">
        <authorList>
            <person name="Ratan Roy A."/>
            <person name="Morales Sandoval P.H."/>
            <person name="De Los Santos Villalobos S."/>
            <person name="Chakraborty S."/>
            <person name="Mukherjee J."/>
        </authorList>
    </citation>
    <scope>NUCLEOTIDE SEQUENCE [LARGE SCALE GENOMIC DNA]</scope>
    <source>
        <strain evidence="1 2">S1</strain>
    </source>
</reference>
<dbReference type="RefSeq" id="WP_377965316.1">
    <property type="nucleotide sequence ID" value="NZ_JBHZOL010000075.1"/>
</dbReference>
<keyword evidence="2" id="KW-1185">Reference proteome</keyword>
<evidence type="ECO:0000313" key="1">
    <source>
        <dbReference type="EMBL" id="MFE4107012.1"/>
    </source>
</evidence>
<proteinExistence type="predicted"/>
<organism evidence="1 2">
    <name type="scientific">Almyronema epifaneia S1</name>
    <dbReference type="NCBI Taxonomy" id="2991925"/>
    <lineage>
        <taxon>Bacteria</taxon>
        <taxon>Bacillati</taxon>
        <taxon>Cyanobacteriota</taxon>
        <taxon>Cyanophyceae</taxon>
        <taxon>Nodosilineales</taxon>
        <taxon>Nodosilineaceae</taxon>
        <taxon>Almyronema</taxon>
        <taxon>Almyronema epifaneia</taxon>
    </lineage>
</organism>
<evidence type="ECO:0000313" key="2">
    <source>
        <dbReference type="Proteomes" id="UP001600165"/>
    </source>
</evidence>
<dbReference type="EMBL" id="JBHZOL010000075">
    <property type="protein sequence ID" value="MFE4107012.1"/>
    <property type="molecule type" value="Genomic_DNA"/>
</dbReference>
<accession>A0ABW6IFP5</accession>
<gene>
    <name evidence="1" type="ORF">ACFVKH_12025</name>
</gene>
<name>A0ABW6IFP5_9CYAN</name>